<dbReference type="EMBL" id="PQXN01000117">
    <property type="protein sequence ID" value="TGO53814.1"/>
    <property type="molecule type" value="Genomic_DNA"/>
</dbReference>
<dbReference type="InterPro" id="IPR052895">
    <property type="entry name" value="HetReg/Transcr_Mod"/>
</dbReference>
<reference evidence="2 3" key="1">
    <citation type="submission" date="2017-12" db="EMBL/GenBank/DDBJ databases">
        <title>Comparative genomics of Botrytis spp.</title>
        <authorList>
            <person name="Valero-Jimenez C.A."/>
            <person name="Tapia P."/>
            <person name="Veloso J."/>
            <person name="Silva-Moreno E."/>
            <person name="Staats M."/>
            <person name="Valdes J.H."/>
            <person name="Van Kan J.A.L."/>
        </authorList>
    </citation>
    <scope>NUCLEOTIDE SEQUENCE [LARGE SCALE GENOMIC DNA]</scope>
    <source>
        <strain evidence="2 3">MUCL11595</strain>
    </source>
</reference>
<proteinExistence type="predicted"/>
<keyword evidence="3" id="KW-1185">Reference proteome</keyword>
<name>A0A4Z1HYW8_9HELO</name>
<comment type="caution">
    <text evidence="2">The sequence shown here is derived from an EMBL/GenBank/DDBJ whole genome shotgun (WGS) entry which is preliminary data.</text>
</comment>
<organism evidence="2 3">
    <name type="scientific">Botryotinia convoluta</name>
    <dbReference type="NCBI Taxonomy" id="54673"/>
    <lineage>
        <taxon>Eukaryota</taxon>
        <taxon>Fungi</taxon>
        <taxon>Dikarya</taxon>
        <taxon>Ascomycota</taxon>
        <taxon>Pezizomycotina</taxon>
        <taxon>Leotiomycetes</taxon>
        <taxon>Helotiales</taxon>
        <taxon>Sclerotiniaceae</taxon>
        <taxon>Botryotinia</taxon>
    </lineage>
</organism>
<dbReference type="AlphaFoldDB" id="A0A4Z1HYW8"/>
<dbReference type="Proteomes" id="UP000297527">
    <property type="component" value="Unassembled WGS sequence"/>
</dbReference>
<dbReference type="PANTHER" id="PTHR24148">
    <property type="entry name" value="ANKYRIN REPEAT DOMAIN-CONTAINING PROTEIN 39 HOMOLOG-RELATED"/>
    <property type="match status" value="1"/>
</dbReference>
<evidence type="ECO:0000313" key="3">
    <source>
        <dbReference type="Proteomes" id="UP000297527"/>
    </source>
</evidence>
<gene>
    <name evidence="2" type="ORF">BCON_0117g00060</name>
</gene>
<accession>A0A4Z1HYW8</accession>
<dbReference type="OrthoDB" id="2157530at2759"/>
<evidence type="ECO:0008006" key="4">
    <source>
        <dbReference type="Google" id="ProtNLM"/>
    </source>
</evidence>
<feature type="region of interest" description="Disordered" evidence="1">
    <location>
        <begin position="381"/>
        <end position="407"/>
    </location>
</feature>
<evidence type="ECO:0000313" key="2">
    <source>
        <dbReference type="EMBL" id="TGO53814.1"/>
    </source>
</evidence>
<protein>
    <recommendedName>
        <fullName evidence="4">Heterokaryon incompatibility domain-containing protein</fullName>
    </recommendedName>
</protein>
<evidence type="ECO:0000256" key="1">
    <source>
        <dbReference type="SAM" id="MobiDB-lite"/>
    </source>
</evidence>
<sequence length="445" mass="52673">MGSKIDDLICHVIDMPWFRKVWILQELILSGDPWVQVGFHRLRWPDFITLIFDSKHDAALVKSSNYNVPNDMRMLRANFVSGTPDSFGPCDYVLKILHSRRGHGVFDPRDMLYGHLALFATQTKSDKPEIEKFLEVDYRKSIADVYTDLTLYLLNQQCDFEFLSHVEDVKFEERKYNLPTWVPDWTSKEISIDTKLDLEERRTGKRFNGEEKGLCYVLRGWDDEEGSEKREREREKEDREEMDRKFEEFFREKKKQVMEKHVECRDDGRIVWNKETLEMNANMSFMGQNAHKTMRNSLLRAARVLEKLKSEGNDDGKREREGELKENLKRKMEMVVGNVLKEMDDTSYNDELRDISDADVMLLRTDVDGIGMEREMVKHFREEERRRKEEREKVPGGGGEDEKNGGNWDWEFRVRFWTMREDMMKESATKGIKGQGMVWKIGKGN</sequence>
<dbReference type="PANTHER" id="PTHR24148:SF73">
    <property type="entry name" value="HET DOMAIN PROTEIN (AFU_ORTHOLOGUE AFUA_8G01020)"/>
    <property type="match status" value="1"/>
</dbReference>